<organism evidence="1">
    <name type="scientific">human gut metagenome</name>
    <dbReference type="NCBI Taxonomy" id="408170"/>
    <lineage>
        <taxon>unclassified sequences</taxon>
        <taxon>metagenomes</taxon>
        <taxon>organismal metagenomes</taxon>
    </lineage>
</organism>
<sequence length="98" mass="10897">RWQAGPLREVQIPPQTCIAAFLQMVQAPRMQEVRTLGEITVEDGGSWKLAAPASWGAYLHAPAQLKRDLAQARWKPAFFAAPVWRAAAIRQGVRCTET</sequence>
<dbReference type="EMBL" id="AJWZ01002190">
    <property type="protein sequence ID" value="EKC71642.1"/>
    <property type="molecule type" value="Genomic_DNA"/>
</dbReference>
<evidence type="ECO:0000313" key="1">
    <source>
        <dbReference type="EMBL" id="EKC71642.1"/>
    </source>
</evidence>
<feature type="non-terminal residue" evidence="1">
    <location>
        <position position="1"/>
    </location>
</feature>
<reference evidence="1" key="1">
    <citation type="journal article" date="2013" name="Environ. Microbiol.">
        <title>Microbiota from the distal guts of lean and obese adolescents exhibit partial functional redundancy besides clear differences in community structure.</title>
        <authorList>
            <person name="Ferrer M."/>
            <person name="Ruiz A."/>
            <person name="Lanza F."/>
            <person name="Haange S.B."/>
            <person name="Oberbach A."/>
            <person name="Till H."/>
            <person name="Bargiela R."/>
            <person name="Campoy C."/>
            <person name="Segura M.T."/>
            <person name="Richter M."/>
            <person name="von Bergen M."/>
            <person name="Seifert J."/>
            <person name="Suarez A."/>
        </authorList>
    </citation>
    <scope>NUCLEOTIDE SEQUENCE</scope>
</reference>
<comment type="caution">
    <text evidence="1">The sequence shown here is derived from an EMBL/GenBank/DDBJ whole genome shotgun (WGS) entry which is preliminary data.</text>
</comment>
<proteinExistence type="predicted"/>
<dbReference type="AlphaFoldDB" id="K1TEV0"/>
<protein>
    <submittedName>
        <fullName evidence="1">Uncharacterized protein</fullName>
    </submittedName>
</protein>
<name>K1TEV0_9ZZZZ</name>
<accession>K1TEV0</accession>
<gene>
    <name evidence="1" type="ORF">OBE_03291</name>
</gene>